<dbReference type="Pfam" id="PF13671">
    <property type="entry name" value="AAA_33"/>
    <property type="match status" value="1"/>
</dbReference>
<comment type="caution">
    <text evidence="3">The sequence shown here is derived from an EMBL/GenBank/DDBJ whole genome shotgun (WGS) entry which is preliminary data.</text>
</comment>
<sequence>MYVLVLVGIPGAGKSTLCKRLASSGWRHINQDELGSRRSCEDSMRMALCAGQHIVIDRCNHTEAQRSHWIRLSKECGIGGISLIALQLLLPLEICKDRARSRVDHPTLGMHNCDEVIDRFYSEFTEATAIEGFDRIVTAHMSEEADAAVEQLIAEAGPSIMGAMQSSTIWTQPLQHTYSGIHQQHQAHLVNGNVGLCDSLGPGYQQQQQERYGASGHWGQNFQNGTYGSYYNGYNINSYAHLATQAHQGHARPGSYGYYNSANVIRHFSAEWNVGTHLAHVTTTARGMRAGTAGGEMCTAEGSDKMQGITPEPTERRSYGADAVVRADASSHAKGPDRPACSSGRRLRNCQTNGVKASNCEDAPGSESVPPMKSALMQSEELNAQATGEHTSGQEFHRSHDNGHSNGDSSGEHGRGRGRGIYQGGRGGGGNWRRDGGDQTSHYKVVQRLRCMFADPSSTTPYDTPAEPGIESDPRIILLFDLNGTLTCHTSVRKAKGITKLRPGTEHLLQLHERFRLGIYTSSTVRTVQSAIEMLEEAAGGTLFDRRLVLHRDHTAAAPAGHVDAGGNAWDTSKPLGRYFSRLDRVVLVDDDSYKSIAGEEANMLIVPCWQEDDMDCPVLRLLCELLVAQVTSEKQPEDADVRRWTAIVSEELQRVATKAVEPSSLPPSPDDAKSGIKEAHEDSETIGEDLVRGKQLRKRQRELPKTMFSDPAEICLN</sequence>
<name>A0A8J4BTZ6_9CHLO</name>
<organism evidence="3 4">
    <name type="scientific">Volvox africanus</name>
    <dbReference type="NCBI Taxonomy" id="51714"/>
    <lineage>
        <taxon>Eukaryota</taxon>
        <taxon>Viridiplantae</taxon>
        <taxon>Chlorophyta</taxon>
        <taxon>core chlorophytes</taxon>
        <taxon>Chlorophyceae</taxon>
        <taxon>CS clade</taxon>
        <taxon>Chlamydomonadales</taxon>
        <taxon>Volvocaceae</taxon>
        <taxon>Volvox</taxon>
    </lineage>
</organism>
<dbReference type="PANTHER" id="PTHR12083">
    <property type="entry name" value="BIFUNCTIONAL POLYNUCLEOTIDE PHOSPHATASE/KINASE"/>
    <property type="match status" value="1"/>
</dbReference>
<dbReference type="GO" id="GO:0006281">
    <property type="term" value="P:DNA repair"/>
    <property type="evidence" value="ECO:0007669"/>
    <property type="project" value="TreeGrafter"/>
</dbReference>
<keyword evidence="4" id="KW-1185">Reference proteome</keyword>
<gene>
    <name evidence="3" type="ORF">Vafri_21736</name>
</gene>
<dbReference type="PANTHER" id="PTHR12083:SF9">
    <property type="entry name" value="BIFUNCTIONAL POLYNUCLEOTIDE PHOSPHATASE_KINASE"/>
    <property type="match status" value="1"/>
</dbReference>
<dbReference type="Gene3D" id="3.40.50.300">
    <property type="entry name" value="P-loop containing nucleotide triphosphate hydrolases"/>
    <property type="match status" value="1"/>
</dbReference>
<feature type="compositionally biased region" description="Basic and acidic residues" evidence="1">
    <location>
        <begin position="671"/>
        <end position="684"/>
    </location>
</feature>
<dbReference type="Pfam" id="PF03031">
    <property type="entry name" value="NIF"/>
    <property type="match status" value="1"/>
</dbReference>
<feature type="region of interest" description="Disordered" evidence="1">
    <location>
        <begin position="385"/>
        <end position="438"/>
    </location>
</feature>
<evidence type="ECO:0000256" key="1">
    <source>
        <dbReference type="SAM" id="MobiDB-lite"/>
    </source>
</evidence>
<dbReference type="InterPro" id="IPR036412">
    <property type="entry name" value="HAD-like_sf"/>
</dbReference>
<proteinExistence type="predicted"/>
<protein>
    <recommendedName>
        <fullName evidence="2">FCP1 homology domain-containing protein</fullName>
    </recommendedName>
</protein>
<dbReference type="SUPFAM" id="SSF56784">
    <property type="entry name" value="HAD-like"/>
    <property type="match status" value="1"/>
</dbReference>
<dbReference type="PROSITE" id="PS50969">
    <property type="entry name" value="FCP1"/>
    <property type="match status" value="1"/>
</dbReference>
<dbReference type="Proteomes" id="UP000747399">
    <property type="component" value="Unassembled WGS sequence"/>
</dbReference>
<dbReference type="InterPro" id="IPR027417">
    <property type="entry name" value="P-loop_NTPase"/>
</dbReference>
<dbReference type="InterPro" id="IPR023214">
    <property type="entry name" value="HAD_sf"/>
</dbReference>
<feature type="compositionally biased region" description="Polar residues" evidence="1">
    <location>
        <begin position="385"/>
        <end position="394"/>
    </location>
</feature>
<evidence type="ECO:0000313" key="4">
    <source>
        <dbReference type="Proteomes" id="UP000747399"/>
    </source>
</evidence>
<feature type="compositionally biased region" description="Gly residues" evidence="1">
    <location>
        <begin position="419"/>
        <end position="431"/>
    </location>
</feature>
<feature type="domain" description="FCP1 homology" evidence="2">
    <location>
        <begin position="471"/>
        <end position="630"/>
    </location>
</feature>
<dbReference type="GO" id="GO:0046404">
    <property type="term" value="F:ATP-dependent polydeoxyribonucleotide 5'-hydroxyl-kinase activity"/>
    <property type="evidence" value="ECO:0007669"/>
    <property type="project" value="TreeGrafter"/>
</dbReference>
<dbReference type="Gene3D" id="3.40.50.1000">
    <property type="entry name" value="HAD superfamily/HAD-like"/>
    <property type="match status" value="1"/>
</dbReference>
<feature type="region of interest" description="Disordered" evidence="1">
    <location>
        <begin position="659"/>
        <end position="718"/>
    </location>
</feature>
<evidence type="ECO:0000259" key="2">
    <source>
        <dbReference type="PROSITE" id="PS50969"/>
    </source>
</evidence>
<dbReference type="SMART" id="SM00577">
    <property type="entry name" value="CPDc"/>
    <property type="match status" value="1"/>
</dbReference>
<accession>A0A8J4BTZ6</accession>
<dbReference type="InterPro" id="IPR004274">
    <property type="entry name" value="FCP1_dom"/>
</dbReference>
<dbReference type="SUPFAM" id="SSF52540">
    <property type="entry name" value="P-loop containing nucleoside triphosphate hydrolases"/>
    <property type="match status" value="1"/>
</dbReference>
<feature type="region of interest" description="Disordered" evidence="1">
    <location>
        <begin position="294"/>
        <end position="346"/>
    </location>
</feature>
<reference evidence="3" key="1">
    <citation type="journal article" date="2021" name="Proc. Natl. Acad. Sci. U.S.A.">
        <title>Three genomes in the algal genus Volvox reveal the fate of a haploid sex-determining region after a transition to homothallism.</title>
        <authorList>
            <person name="Yamamoto K."/>
            <person name="Hamaji T."/>
            <person name="Kawai-Toyooka H."/>
            <person name="Matsuzaki R."/>
            <person name="Takahashi F."/>
            <person name="Nishimura Y."/>
            <person name="Kawachi M."/>
            <person name="Noguchi H."/>
            <person name="Minakuchi Y."/>
            <person name="Umen J.G."/>
            <person name="Toyoda A."/>
            <person name="Nozaki H."/>
        </authorList>
    </citation>
    <scope>NUCLEOTIDE SEQUENCE</scope>
    <source>
        <strain evidence="3">NIES-3780</strain>
    </source>
</reference>
<dbReference type="GO" id="GO:0046403">
    <property type="term" value="F:polynucleotide 3'-phosphatase activity"/>
    <property type="evidence" value="ECO:0007669"/>
    <property type="project" value="TreeGrafter"/>
</dbReference>
<dbReference type="AlphaFoldDB" id="A0A8J4BTZ6"/>
<dbReference type="GO" id="GO:0003690">
    <property type="term" value="F:double-stranded DNA binding"/>
    <property type="evidence" value="ECO:0007669"/>
    <property type="project" value="TreeGrafter"/>
</dbReference>
<dbReference type="EMBL" id="BNCO01000118">
    <property type="protein sequence ID" value="GIL68459.1"/>
    <property type="molecule type" value="Genomic_DNA"/>
</dbReference>
<evidence type="ECO:0000313" key="3">
    <source>
        <dbReference type="EMBL" id="GIL68459.1"/>
    </source>
</evidence>